<dbReference type="FunFam" id="2.40.50.140:FF:000696">
    <property type="match status" value="1"/>
</dbReference>
<dbReference type="PhylomeDB" id="A7SEZ5"/>
<name>A7SEZ5_NEMVE</name>
<sequence>MGCLLIPLMETLGYCCYLARESNLGVVTKEDRLEDVSRKSFETGLNSVQLIGYTGADPQSFGTDSHSGTRLSLATTSYYRTKDDKLHSKTSWHNISIFKPSLQEKVNLHVRRGSRLFVQGSLDYTSYVDQDGQKKYSTSIIPNDIIILNSRPSPEEEEDF</sequence>
<keyword evidence="1 2" id="KW-0238">DNA-binding</keyword>
<reference evidence="3 4" key="1">
    <citation type="journal article" date="2007" name="Science">
        <title>Sea anemone genome reveals ancestral eumetazoan gene repertoire and genomic organization.</title>
        <authorList>
            <person name="Putnam N.H."/>
            <person name="Srivastava M."/>
            <person name="Hellsten U."/>
            <person name="Dirks B."/>
            <person name="Chapman J."/>
            <person name="Salamov A."/>
            <person name="Terry A."/>
            <person name="Shapiro H."/>
            <person name="Lindquist E."/>
            <person name="Kapitonov V.V."/>
            <person name="Jurka J."/>
            <person name="Genikhovich G."/>
            <person name="Grigoriev I.V."/>
            <person name="Lucas S.M."/>
            <person name="Steele R.E."/>
            <person name="Finnerty J.R."/>
            <person name="Technau U."/>
            <person name="Martindale M.Q."/>
            <person name="Rokhsar D.S."/>
        </authorList>
    </citation>
    <scope>NUCLEOTIDE SEQUENCE [LARGE SCALE GENOMIC DNA]</scope>
    <source>
        <strain evidence="4">CH2 X CH6</strain>
    </source>
</reference>
<dbReference type="STRING" id="45351.A7SEZ5"/>
<evidence type="ECO:0000256" key="2">
    <source>
        <dbReference type="PROSITE-ProRule" id="PRU00252"/>
    </source>
</evidence>
<gene>
    <name evidence="3" type="ORF">NEMVEDRAFT_v1g211253</name>
</gene>
<dbReference type="InterPro" id="IPR011344">
    <property type="entry name" value="ssDNA-bd"/>
</dbReference>
<dbReference type="HAMAP" id="MF_00984">
    <property type="entry name" value="SSB"/>
    <property type="match status" value="1"/>
</dbReference>
<dbReference type="Gene3D" id="2.40.50.140">
    <property type="entry name" value="Nucleic acid-binding proteins"/>
    <property type="match status" value="1"/>
</dbReference>
<dbReference type="eggNOG" id="KOG1653">
    <property type="taxonomic scope" value="Eukaryota"/>
</dbReference>
<evidence type="ECO:0000313" key="4">
    <source>
        <dbReference type="Proteomes" id="UP000001593"/>
    </source>
</evidence>
<organism evidence="3 4">
    <name type="scientific">Nematostella vectensis</name>
    <name type="common">Starlet sea anemone</name>
    <dbReference type="NCBI Taxonomy" id="45351"/>
    <lineage>
        <taxon>Eukaryota</taxon>
        <taxon>Metazoa</taxon>
        <taxon>Cnidaria</taxon>
        <taxon>Anthozoa</taxon>
        <taxon>Hexacorallia</taxon>
        <taxon>Actiniaria</taxon>
        <taxon>Edwardsiidae</taxon>
        <taxon>Nematostella</taxon>
    </lineage>
</organism>
<dbReference type="OMA" id="HKVFVYQ"/>
<dbReference type="SUPFAM" id="SSF50249">
    <property type="entry name" value="Nucleic acid-binding proteins"/>
    <property type="match status" value="1"/>
</dbReference>
<evidence type="ECO:0008006" key="5">
    <source>
        <dbReference type="Google" id="ProtNLM"/>
    </source>
</evidence>
<dbReference type="NCBIfam" id="TIGR00621">
    <property type="entry name" value="ssb"/>
    <property type="match status" value="1"/>
</dbReference>
<dbReference type="InterPro" id="IPR000424">
    <property type="entry name" value="Primosome_PriB/ssb"/>
</dbReference>
<dbReference type="GO" id="GO:0090297">
    <property type="term" value="P:positive regulation of mitochondrial DNA replication"/>
    <property type="evidence" value="ECO:0000318"/>
    <property type="project" value="GO_Central"/>
</dbReference>
<protein>
    <recommendedName>
        <fullName evidence="5">Single-stranded DNA-binding protein, mitochondrial</fullName>
    </recommendedName>
</protein>
<dbReference type="HOGENOM" id="CLU_1654218_0_0_1"/>
<dbReference type="Pfam" id="PF00436">
    <property type="entry name" value="SSB"/>
    <property type="match status" value="1"/>
</dbReference>
<dbReference type="EMBL" id="DS469640">
    <property type="protein sequence ID" value="EDO37722.1"/>
    <property type="molecule type" value="Genomic_DNA"/>
</dbReference>
<evidence type="ECO:0000313" key="3">
    <source>
        <dbReference type="EMBL" id="EDO37722.1"/>
    </source>
</evidence>
<accession>A7SEZ5</accession>
<dbReference type="PANTHER" id="PTHR10302:SF0">
    <property type="entry name" value="SINGLE-STRANDED DNA-BINDING PROTEIN, MITOCHONDRIAL"/>
    <property type="match status" value="1"/>
</dbReference>
<dbReference type="CDD" id="cd04496">
    <property type="entry name" value="SSB_OBF"/>
    <property type="match status" value="1"/>
</dbReference>
<dbReference type="InterPro" id="IPR012340">
    <property type="entry name" value="NA-bd_OB-fold"/>
</dbReference>
<dbReference type="GO" id="GO:0008047">
    <property type="term" value="F:enzyme activator activity"/>
    <property type="evidence" value="ECO:0000318"/>
    <property type="project" value="GO_Central"/>
</dbReference>
<dbReference type="PROSITE" id="PS50935">
    <property type="entry name" value="SSB"/>
    <property type="match status" value="1"/>
</dbReference>
<dbReference type="AlphaFoldDB" id="A7SEZ5"/>
<dbReference type="Proteomes" id="UP000001593">
    <property type="component" value="Unassembled WGS sequence"/>
</dbReference>
<dbReference type="PANTHER" id="PTHR10302">
    <property type="entry name" value="SINGLE-STRANDED DNA-BINDING PROTEIN"/>
    <property type="match status" value="1"/>
</dbReference>
<dbReference type="GO" id="GO:0042645">
    <property type="term" value="C:mitochondrial nucleoid"/>
    <property type="evidence" value="ECO:0000318"/>
    <property type="project" value="GO_Central"/>
</dbReference>
<dbReference type="GO" id="GO:0003697">
    <property type="term" value="F:single-stranded DNA binding"/>
    <property type="evidence" value="ECO:0000318"/>
    <property type="project" value="GO_Central"/>
</dbReference>
<evidence type="ECO:0000256" key="1">
    <source>
        <dbReference type="ARBA" id="ARBA00023125"/>
    </source>
</evidence>
<dbReference type="InParanoid" id="A7SEZ5"/>
<dbReference type="GO" id="GO:0006260">
    <property type="term" value="P:DNA replication"/>
    <property type="evidence" value="ECO:0000318"/>
    <property type="project" value="GO_Central"/>
</dbReference>
<keyword evidence="4" id="KW-1185">Reference proteome</keyword>
<proteinExistence type="inferred from homology"/>